<reference evidence="4" key="1">
    <citation type="submission" date="2016-12" db="EMBL/GenBank/DDBJ databases">
        <title>Comparative genomics of four Isosphaeraceae planctomycetes: a common pool of plasmids and glycoside hydrolase genes.</title>
        <authorList>
            <person name="Ivanova A."/>
        </authorList>
    </citation>
    <scope>NUCLEOTIDE SEQUENCE [LARGE SCALE GENOMIC DNA]</scope>
    <source>
        <strain evidence="4">PX4</strain>
    </source>
</reference>
<feature type="region of interest" description="Disordered" evidence="1">
    <location>
        <begin position="286"/>
        <end position="316"/>
    </location>
</feature>
<organism evidence="3 4">
    <name type="scientific">Paludisphaera borealis</name>
    <dbReference type="NCBI Taxonomy" id="1387353"/>
    <lineage>
        <taxon>Bacteria</taxon>
        <taxon>Pseudomonadati</taxon>
        <taxon>Planctomycetota</taxon>
        <taxon>Planctomycetia</taxon>
        <taxon>Isosphaerales</taxon>
        <taxon>Isosphaeraceae</taxon>
        <taxon>Paludisphaera</taxon>
    </lineage>
</organism>
<feature type="domain" description="Xylose isomerase-like TIM barrel" evidence="2">
    <location>
        <begin position="39"/>
        <end position="261"/>
    </location>
</feature>
<dbReference type="Gene3D" id="3.20.20.150">
    <property type="entry name" value="Divalent-metal-dependent TIM barrel enzymes"/>
    <property type="match status" value="1"/>
</dbReference>
<sequence length="316" mass="34208">MILQVATSSETDGFPMIPCISQATTMSTSLEADLTAYPKSGWTTIELWLTKVETYLRDHTVADLRALLDASGLRAAAASAQGGLLLSRGAERAAHWEHFRSRLAVLRELDVPTLVVAVDFNRELKAEDYPLAAASLAEAGELAGSFGVRLAVEFQKGAAFCSSLDTTLALIAQCRSPHVGVCLDLFHYYTGPSKFEDFAYLDRNNLAWVQICDLSGTPRELAGDGDRIFPGEGDFQIEPILDHLGAIGYDGPVSLEVLNPHLWRIPVDRVADMGYQAVRRTLGRWNRAEPEGSTEAASSRPDAEAEAQSGGIRGGL</sequence>
<keyword evidence="3" id="KW-0413">Isomerase</keyword>
<dbReference type="AlphaFoldDB" id="A0A1U7CXY8"/>
<evidence type="ECO:0000259" key="2">
    <source>
        <dbReference type="Pfam" id="PF01261"/>
    </source>
</evidence>
<dbReference type="PANTHER" id="PTHR12110">
    <property type="entry name" value="HYDROXYPYRUVATE ISOMERASE"/>
    <property type="match status" value="1"/>
</dbReference>
<dbReference type="Proteomes" id="UP000186309">
    <property type="component" value="Chromosome"/>
</dbReference>
<evidence type="ECO:0000313" key="3">
    <source>
        <dbReference type="EMBL" id="APW63820.1"/>
    </source>
</evidence>
<dbReference type="KEGG" id="pbor:BSF38_05397"/>
<protein>
    <submittedName>
        <fullName evidence="3">Inosose isomerase</fullName>
        <ecNumber evidence="3">5.3.99.11</ecNumber>
    </submittedName>
</protein>
<evidence type="ECO:0000256" key="1">
    <source>
        <dbReference type="SAM" id="MobiDB-lite"/>
    </source>
</evidence>
<dbReference type="STRING" id="1387353.BSF38_05397"/>
<dbReference type="Pfam" id="PF01261">
    <property type="entry name" value="AP_endonuc_2"/>
    <property type="match status" value="1"/>
</dbReference>
<dbReference type="SUPFAM" id="SSF51658">
    <property type="entry name" value="Xylose isomerase-like"/>
    <property type="match status" value="1"/>
</dbReference>
<proteinExistence type="predicted"/>
<evidence type="ECO:0000313" key="4">
    <source>
        <dbReference type="Proteomes" id="UP000186309"/>
    </source>
</evidence>
<dbReference type="InterPro" id="IPR050312">
    <property type="entry name" value="IolE/XylAMocC-like"/>
</dbReference>
<dbReference type="PANTHER" id="PTHR12110:SF21">
    <property type="entry name" value="XYLOSE ISOMERASE-LIKE TIM BARREL DOMAIN-CONTAINING PROTEIN"/>
    <property type="match status" value="1"/>
</dbReference>
<dbReference type="InterPro" id="IPR013022">
    <property type="entry name" value="Xyl_isomerase-like_TIM-brl"/>
</dbReference>
<keyword evidence="4" id="KW-1185">Reference proteome</keyword>
<gene>
    <name evidence="3" type="primary">iolI_4</name>
    <name evidence="3" type="ORF">BSF38_05397</name>
</gene>
<name>A0A1U7CXY8_9BACT</name>
<dbReference type="GO" id="GO:0016853">
    <property type="term" value="F:isomerase activity"/>
    <property type="evidence" value="ECO:0007669"/>
    <property type="project" value="UniProtKB-KW"/>
</dbReference>
<accession>A0A1U7CXY8</accession>
<dbReference type="InterPro" id="IPR036237">
    <property type="entry name" value="Xyl_isomerase-like_sf"/>
</dbReference>
<dbReference type="EC" id="5.3.99.11" evidence="3"/>
<dbReference type="EMBL" id="CP019082">
    <property type="protein sequence ID" value="APW63820.1"/>
    <property type="molecule type" value="Genomic_DNA"/>
</dbReference>